<accession>A0A4Q2JYT7</accession>
<dbReference type="SUPFAM" id="SSF54211">
    <property type="entry name" value="Ribosomal protein S5 domain 2-like"/>
    <property type="match status" value="1"/>
</dbReference>
<evidence type="ECO:0000256" key="1">
    <source>
        <dbReference type="ARBA" id="ARBA00006354"/>
    </source>
</evidence>
<organism evidence="5 6">
    <name type="scientific">Senegalimassilia faecalis</name>
    <dbReference type="NCBI Taxonomy" id="2509433"/>
    <lineage>
        <taxon>Bacteria</taxon>
        <taxon>Bacillati</taxon>
        <taxon>Actinomycetota</taxon>
        <taxon>Coriobacteriia</taxon>
        <taxon>Coriobacteriales</taxon>
        <taxon>Coriobacteriaceae</taxon>
        <taxon>Senegalimassilia</taxon>
    </lineage>
</organism>
<dbReference type="RefSeq" id="WP_129422958.1">
    <property type="nucleotide sequence ID" value="NZ_SDPW01000001.1"/>
</dbReference>
<evidence type="ECO:0000313" key="6">
    <source>
        <dbReference type="Proteomes" id="UP000293345"/>
    </source>
</evidence>
<evidence type="ECO:0000256" key="2">
    <source>
        <dbReference type="ARBA" id="ARBA00022741"/>
    </source>
</evidence>
<dbReference type="SUPFAM" id="SSF52540">
    <property type="entry name" value="P-loop containing nucleoside triphosphate hydrolases"/>
    <property type="match status" value="1"/>
</dbReference>
<dbReference type="GO" id="GO:0003677">
    <property type="term" value="F:DNA binding"/>
    <property type="evidence" value="ECO:0007669"/>
    <property type="project" value="InterPro"/>
</dbReference>
<dbReference type="InterPro" id="IPR025158">
    <property type="entry name" value="Mg_chelat-rel_C"/>
</dbReference>
<dbReference type="InterPro" id="IPR014721">
    <property type="entry name" value="Ribsml_uS5_D2-typ_fold_subgr"/>
</dbReference>
<dbReference type="PANTHER" id="PTHR32039">
    <property type="entry name" value="MAGNESIUM-CHELATASE SUBUNIT CHLI"/>
    <property type="match status" value="1"/>
</dbReference>
<dbReference type="InterPro" id="IPR020568">
    <property type="entry name" value="Ribosomal_Su5_D2-typ_SF"/>
</dbReference>
<dbReference type="AlphaFoldDB" id="A0A4Q2JYT7"/>
<keyword evidence="2" id="KW-0547">Nucleotide-binding</keyword>
<dbReference type="InterPro" id="IPR001208">
    <property type="entry name" value="MCM_dom"/>
</dbReference>
<dbReference type="Pfam" id="PF01078">
    <property type="entry name" value="Mg_chelatase"/>
    <property type="match status" value="1"/>
</dbReference>
<dbReference type="InterPro" id="IPR000523">
    <property type="entry name" value="Mg_chelatse_chII-like_cat_dom"/>
</dbReference>
<dbReference type="InterPro" id="IPR003593">
    <property type="entry name" value="AAA+_ATPase"/>
</dbReference>
<dbReference type="SMART" id="SM00382">
    <property type="entry name" value="AAA"/>
    <property type="match status" value="1"/>
</dbReference>
<keyword evidence="6" id="KW-1185">Reference proteome</keyword>
<protein>
    <submittedName>
        <fullName evidence="5">ATP-binding protein</fullName>
    </submittedName>
</protein>
<dbReference type="GO" id="GO:0005524">
    <property type="term" value="F:ATP binding"/>
    <property type="evidence" value="ECO:0007669"/>
    <property type="project" value="UniProtKB-KW"/>
</dbReference>
<reference evidence="5 6" key="1">
    <citation type="submission" date="2019-01" db="EMBL/GenBank/DDBJ databases">
        <title>Senegalimassilia sp. nov. KGMB04484 isolated human feces.</title>
        <authorList>
            <person name="Han K.-I."/>
            <person name="Kim J.-S."/>
            <person name="Lee K.C."/>
            <person name="Suh M.K."/>
            <person name="Eom M.K."/>
            <person name="Lee J.H."/>
            <person name="Park S.-H."/>
            <person name="Kang S.W."/>
            <person name="Park J.-E."/>
            <person name="Oh B.S."/>
            <person name="Yu S.Y."/>
            <person name="Choi S.-H."/>
            <person name="Lee D.H."/>
            <person name="Yoon H."/>
            <person name="Kim B.-Y."/>
            <person name="Lee J.H."/>
            <person name="Lee J.-S."/>
        </authorList>
    </citation>
    <scope>NUCLEOTIDE SEQUENCE [LARGE SCALE GENOMIC DNA]</scope>
    <source>
        <strain evidence="5 6">KGMB04484</strain>
    </source>
</reference>
<comment type="caution">
    <text evidence="5">The sequence shown here is derived from an EMBL/GenBank/DDBJ whole genome shotgun (WGS) entry which is preliminary data.</text>
</comment>
<dbReference type="InterPro" id="IPR027417">
    <property type="entry name" value="P-loop_NTPase"/>
</dbReference>
<keyword evidence="3 5" id="KW-0067">ATP-binding</keyword>
<dbReference type="Pfam" id="PF13335">
    <property type="entry name" value="Mg_chelatase_C"/>
    <property type="match status" value="1"/>
</dbReference>
<evidence type="ECO:0000313" key="5">
    <source>
        <dbReference type="EMBL" id="RXZ53228.1"/>
    </source>
</evidence>
<sequence>MATSSCVVRAATLRGVSAVSVDVEVCISAGMPGFSIVGMGDASVQESRERVRAALRACGFTMPNHKVVVNLAPGALRKTGSGFDLPIAVGLLCATAQINPRIADGYLFAGELSLKGAVRPVPGLLAYALCAKRMGLALVSALEEGACEVEGLDRLCLESLCDLRKGEFGRLRMPAGEQVTLEKDFRDIAGHDMAKRAFQIAAAGGHGVLMMGPPGSGKTMLASRLPSILPPLSRAEALESAVIHSVAGEDVTAELSGVRPFCAPHHSASLAGLVGGGSPPRPGAISLAHNGVLFLDELPEFAPSVLQGIRQPMEAGEVVVTRADGSVRFPALFMLVAAANPCPCGYFGDKQRACTCSQRMISTYQGRIGGPVLDRIDVHIDVARINPGQVLATGHGTSSAQLREGVMVAREYSSWRRANTGLDERGASTETLVRACCLNDADAAFFESLATKSHMSGRAIMRTLALARTIADMEQAPAVGHDHICEAVGFRVREGGAQ</sequence>
<dbReference type="Pfam" id="PF13541">
    <property type="entry name" value="ChlI"/>
    <property type="match status" value="1"/>
</dbReference>
<comment type="similarity">
    <text evidence="1">Belongs to the Mg-chelatase subunits D/I family. ComM subfamily.</text>
</comment>
<name>A0A4Q2JYT7_9ACTN</name>
<feature type="domain" description="AAA+ ATPase" evidence="4">
    <location>
        <begin position="204"/>
        <end position="386"/>
    </location>
</feature>
<dbReference type="InterPro" id="IPR045006">
    <property type="entry name" value="CHLI-like"/>
</dbReference>
<dbReference type="OrthoDB" id="9813147at2"/>
<evidence type="ECO:0000259" key="4">
    <source>
        <dbReference type="SMART" id="SM00382"/>
    </source>
</evidence>
<dbReference type="Gene3D" id="3.40.50.300">
    <property type="entry name" value="P-loop containing nucleotide triphosphate hydrolases"/>
    <property type="match status" value="1"/>
</dbReference>
<dbReference type="CDD" id="cd00009">
    <property type="entry name" value="AAA"/>
    <property type="match status" value="1"/>
</dbReference>
<evidence type="ECO:0000256" key="3">
    <source>
        <dbReference type="ARBA" id="ARBA00022840"/>
    </source>
</evidence>
<dbReference type="NCBIfam" id="TIGR00368">
    <property type="entry name" value="YifB family Mg chelatase-like AAA ATPase"/>
    <property type="match status" value="1"/>
</dbReference>
<dbReference type="Gene3D" id="3.30.230.10">
    <property type="match status" value="1"/>
</dbReference>
<dbReference type="Proteomes" id="UP000293345">
    <property type="component" value="Unassembled WGS sequence"/>
</dbReference>
<gene>
    <name evidence="5" type="ORF">ET524_00950</name>
</gene>
<dbReference type="EMBL" id="SDPW01000001">
    <property type="protein sequence ID" value="RXZ53228.1"/>
    <property type="molecule type" value="Genomic_DNA"/>
</dbReference>
<dbReference type="PANTHER" id="PTHR32039:SF7">
    <property type="entry name" value="COMPETENCE PROTEIN COMM"/>
    <property type="match status" value="1"/>
</dbReference>
<dbReference type="InterPro" id="IPR004482">
    <property type="entry name" value="Mg_chelat-rel"/>
</dbReference>
<proteinExistence type="inferred from homology"/>
<dbReference type="PRINTS" id="PR01657">
    <property type="entry name" value="MCMFAMILY"/>
</dbReference>